<dbReference type="eggNOG" id="ENOG5032W78">
    <property type="taxonomic scope" value="Bacteria"/>
</dbReference>
<name>A0A0A2M1D2_9FLAO</name>
<feature type="signal peptide" evidence="1">
    <location>
        <begin position="1"/>
        <end position="18"/>
    </location>
</feature>
<dbReference type="RefSeq" id="WP_035642445.1">
    <property type="nucleotide sequence ID" value="NZ_JRLX01000010.1"/>
</dbReference>
<sequence>MKQRLLLLLVLVSAALFAQERKPLSGKVTSDFDTLEGIYVINKSAETSVTTTRGGYFTINARATDTLIFSAVQFEARDITVHEADFCDNLFFVPLATRNHELDELVIIDYSHINAESLGLVPRGQKQYTPAERKLATASSFKMNPLGLDPIINMFSGRTAMLQKAAEIEKKEDLMQKINYIYTEDDLVNKFKIPVDYVRGFVFYIVENKYFANAIKDKNENMARFLLTGLAEKYIKLLNE</sequence>
<dbReference type="SUPFAM" id="SSF49464">
    <property type="entry name" value="Carboxypeptidase regulatory domain-like"/>
    <property type="match status" value="1"/>
</dbReference>
<gene>
    <name evidence="2" type="ORF">Q765_11275</name>
</gene>
<reference evidence="2 3" key="1">
    <citation type="submission" date="2013-09" db="EMBL/GenBank/DDBJ databases">
        <authorList>
            <person name="Zeng Z."/>
            <person name="Chen C."/>
        </authorList>
    </citation>
    <scope>NUCLEOTIDE SEQUENCE [LARGE SCALE GENOMIC DNA]</scope>
    <source>
        <strain evidence="2 3">WB 3.3-2</strain>
    </source>
</reference>
<feature type="chain" id="PRO_5002002609" evidence="1">
    <location>
        <begin position="19"/>
        <end position="240"/>
    </location>
</feature>
<evidence type="ECO:0000313" key="2">
    <source>
        <dbReference type="EMBL" id="KGO86452.1"/>
    </source>
</evidence>
<keyword evidence="1" id="KW-0732">Signal</keyword>
<organism evidence="2 3">
    <name type="scientific">Flavobacterium rivuli WB 3.3-2 = DSM 21788</name>
    <dbReference type="NCBI Taxonomy" id="1121895"/>
    <lineage>
        <taxon>Bacteria</taxon>
        <taxon>Pseudomonadati</taxon>
        <taxon>Bacteroidota</taxon>
        <taxon>Flavobacteriia</taxon>
        <taxon>Flavobacteriales</taxon>
        <taxon>Flavobacteriaceae</taxon>
        <taxon>Flavobacterium</taxon>
    </lineage>
</organism>
<keyword evidence="3" id="KW-1185">Reference proteome</keyword>
<dbReference type="OrthoDB" id="1427655at2"/>
<proteinExistence type="predicted"/>
<evidence type="ECO:0000313" key="3">
    <source>
        <dbReference type="Proteomes" id="UP000030152"/>
    </source>
</evidence>
<protein>
    <submittedName>
        <fullName evidence="2">Uncharacterized protein</fullName>
    </submittedName>
</protein>
<dbReference type="InterPro" id="IPR008969">
    <property type="entry name" value="CarboxyPept-like_regulatory"/>
</dbReference>
<dbReference type="STRING" id="1121895.GCA_000378485_02634"/>
<accession>A0A0A2M1D2</accession>
<dbReference type="EMBL" id="JRLX01000010">
    <property type="protein sequence ID" value="KGO86452.1"/>
    <property type="molecule type" value="Genomic_DNA"/>
</dbReference>
<dbReference type="AlphaFoldDB" id="A0A0A2M1D2"/>
<dbReference type="Proteomes" id="UP000030152">
    <property type="component" value="Unassembled WGS sequence"/>
</dbReference>
<comment type="caution">
    <text evidence="2">The sequence shown here is derived from an EMBL/GenBank/DDBJ whole genome shotgun (WGS) entry which is preliminary data.</text>
</comment>
<evidence type="ECO:0000256" key="1">
    <source>
        <dbReference type="SAM" id="SignalP"/>
    </source>
</evidence>